<organism evidence="3 4">
    <name type="scientific">Rhodotorula diobovata</name>
    <dbReference type="NCBI Taxonomy" id="5288"/>
    <lineage>
        <taxon>Eukaryota</taxon>
        <taxon>Fungi</taxon>
        <taxon>Dikarya</taxon>
        <taxon>Basidiomycota</taxon>
        <taxon>Pucciniomycotina</taxon>
        <taxon>Microbotryomycetes</taxon>
        <taxon>Sporidiobolales</taxon>
        <taxon>Sporidiobolaceae</taxon>
        <taxon>Rhodotorula</taxon>
    </lineage>
</organism>
<accession>A0A5C5FZT0</accession>
<dbReference type="InterPro" id="IPR036071">
    <property type="entry name" value="AMMECR1_dom_sf"/>
</dbReference>
<evidence type="ECO:0000313" key="3">
    <source>
        <dbReference type="EMBL" id="TNY22165.1"/>
    </source>
</evidence>
<dbReference type="SUPFAM" id="SSF143447">
    <property type="entry name" value="AMMECR1-like"/>
    <property type="match status" value="2"/>
</dbReference>
<evidence type="ECO:0000256" key="1">
    <source>
        <dbReference type="SAM" id="MobiDB-lite"/>
    </source>
</evidence>
<evidence type="ECO:0000259" key="2">
    <source>
        <dbReference type="PROSITE" id="PS51112"/>
    </source>
</evidence>
<dbReference type="InterPro" id="IPR023473">
    <property type="entry name" value="AMMECR1"/>
</dbReference>
<dbReference type="Gene3D" id="3.30.1490.150">
    <property type="entry name" value="Hypothetical protein ph0010, domain 2"/>
    <property type="match status" value="1"/>
</dbReference>
<evidence type="ECO:0000313" key="4">
    <source>
        <dbReference type="Proteomes" id="UP000311382"/>
    </source>
</evidence>
<feature type="domain" description="AMMECR1" evidence="2">
    <location>
        <begin position="3"/>
        <end position="261"/>
    </location>
</feature>
<protein>
    <submittedName>
        <fullName evidence="3">Alport syndrome</fullName>
    </submittedName>
</protein>
<dbReference type="STRING" id="5288.A0A5C5FZT0"/>
<reference evidence="3 4" key="1">
    <citation type="submission" date="2019-03" db="EMBL/GenBank/DDBJ databases">
        <title>Rhodosporidium diobovatum UCD-FST 08-225 genome sequencing, assembly, and annotation.</title>
        <authorList>
            <person name="Fakankun I.U."/>
            <person name="Fristensky B."/>
            <person name="Levin D.B."/>
        </authorList>
    </citation>
    <scope>NUCLEOTIDE SEQUENCE [LARGE SCALE GENOMIC DNA]</scope>
    <source>
        <strain evidence="3 4">UCD-FST 08-225</strain>
    </source>
</reference>
<dbReference type="OrthoDB" id="24630at2759"/>
<dbReference type="Pfam" id="PF01871">
    <property type="entry name" value="AMMECR1"/>
    <property type="match status" value="2"/>
</dbReference>
<proteinExistence type="predicted"/>
<dbReference type="EMBL" id="SOZI01000030">
    <property type="protein sequence ID" value="TNY22165.1"/>
    <property type="molecule type" value="Genomic_DNA"/>
</dbReference>
<dbReference type="PROSITE" id="PS51112">
    <property type="entry name" value="AMMECR1"/>
    <property type="match status" value="1"/>
</dbReference>
<dbReference type="InterPro" id="IPR027485">
    <property type="entry name" value="AMMECR1_N"/>
</dbReference>
<dbReference type="Proteomes" id="UP000311382">
    <property type="component" value="Unassembled WGS sequence"/>
</dbReference>
<comment type="caution">
    <text evidence="3">The sequence shown here is derived from an EMBL/GenBank/DDBJ whole genome shotgun (WGS) entry which is preliminary data.</text>
</comment>
<gene>
    <name evidence="3" type="ORF">DMC30DRAFT_415396</name>
</gene>
<feature type="compositionally biased region" description="Low complexity" evidence="1">
    <location>
        <begin position="138"/>
        <end position="164"/>
    </location>
</feature>
<keyword evidence="4" id="KW-1185">Reference proteome</keyword>
<name>A0A5C5FZT0_9BASI</name>
<sequence length="265" mass="28734">MSGSSSSGDALPEHAYYCFEVIQAALDGSPEPAPQFDADEAFPLFVTWNVRSRSGGEPRLRGCIGNFEALPLGDGLADYAVKSAFEDGRFDPITAKEVPRLECGVSLLTDFEVCDDYLDWELGTHGIYVEFVNPALATPSSSTSRTSTPSSTATTSSTSSGRSGDPAGPKPTYRSLSGLPKLSLSVPRSHNPRNLRPTLHATFLPEVATAQGWSKVEAVDAAMRKGGFKGVVSDEMRRGARVSRYQSRKVKVTWDEWQRWRAGAH</sequence>
<dbReference type="PANTHER" id="PTHR13016">
    <property type="entry name" value="AMMECR1 HOMOLOG"/>
    <property type="match status" value="1"/>
</dbReference>
<dbReference type="Gene3D" id="3.30.700.20">
    <property type="entry name" value="Hypothetical protein ph0010, domain 1"/>
    <property type="match status" value="1"/>
</dbReference>
<feature type="region of interest" description="Disordered" evidence="1">
    <location>
        <begin position="138"/>
        <end position="194"/>
    </location>
</feature>
<dbReference type="PANTHER" id="PTHR13016:SF0">
    <property type="entry name" value="AMME SYNDROME CANDIDATE GENE 1 PROTEIN"/>
    <property type="match status" value="1"/>
</dbReference>
<dbReference type="AlphaFoldDB" id="A0A5C5FZT0"/>
<dbReference type="InterPro" id="IPR002733">
    <property type="entry name" value="AMMECR1_domain"/>
</dbReference>